<accession>A0A8J2LBR9</accession>
<feature type="domain" description="Caspase family p20" evidence="4">
    <location>
        <begin position="8"/>
        <end position="131"/>
    </location>
</feature>
<evidence type="ECO:0000256" key="2">
    <source>
        <dbReference type="ARBA" id="ARBA00022703"/>
    </source>
</evidence>
<evidence type="ECO:0000313" key="6">
    <source>
        <dbReference type="Proteomes" id="UP000708208"/>
    </source>
</evidence>
<keyword evidence="3" id="KW-0378">Hydrolase</keyword>
<keyword evidence="2" id="KW-0053">Apoptosis</keyword>
<evidence type="ECO:0000259" key="4">
    <source>
        <dbReference type="PROSITE" id="PS50208"/>
    </source>
</evidence>
<sequence length="131" mass="15249">VYPTGAKFKGIAMIVNIVNFDNEPERNRIGAQRDTNLLTQVLQLRNFDVYHSLDPTFLEFQDAIKECQSMSYEDADSFFLAVMSHGYAEKIMTKDSQYLEVWRDILTPFNNTNCPNLLGKPKIFVFNHDRY</sequence>
<dbReference type="AlphaFoldDB" id="A0A8J2LBR9"/>
<keyword evidence="1" id="KW-0645">Protease</keyword>
<evidence type="ECO:0000256" key="3">
    <source>
        <dbReference type="ARBA" id="ARBA00022801"/>
    </source>
</evidence>
<proteinExistence type="predicted"/>
<dbReference type="PROSITE" id="PS50208">
    <property type="entry name" value="CASPASE_P20"/>
    <property type="match status" value="1"/>
</dbReference>
<dbReference type="GO" id="GO:0006508">
    <property type="term" value="P:proteolysis"/>
    <property type="evidence" value="ECO:0007669"/>
    <property type="project" value="UniProtKB-KW"/>
</dbReference>
<keyword evidence="6" id="KW-1185">Reference proteome</keyword>
<dbReference type="GO" id="GO:0006915">
    <property type="term" value="P:apoptotic process"/>
    <property type="evidence" value="ECO:0007669"/>
    <property type="project" value="UniProtKB-KW"/>
</dbReference>
<dbReference type="PANTHER" id="PTHR47901">
    <property type="entry name" value="CASPASE RECRUITMENT DOMAIN-CONTAINING PROTEIN 18"/>
    <property type="match status" value="1"/>
</dbReference>
<dbReference type="PANTHER" id="PTHR47901:SF8">
    <property type="entry name" value="CASPASE-3"/>
    <property type="match status" value="1"/>
</dbReference>
<dbReference type="InterPro" id="IPR002398">
    <property type="entry name" value="Pept_C14"/>
</dbReference>
<evidence type="ECO:0000256" key="1">
    <source>
        <dbReference type="ARBA" id="ARBA00022670"/>
    </source>
</evidence>
<gene>
    <name evidence="5" type="ORF">AFUS01_LOCUS40789</name>
</gene>
<dbReference type="OrthoDB" id="6116485at2759"/>
<name>A0A8J2LBR9_9HEXA</name>
<dbReference type="GO" id="GO:0004197">
    <property type="term" value="F:cysteine-type endopeptidase activity"/>
    <property type="evidence" value="ECO:0007669"/>
    <property type="project" value="InterPro"/>
</dbReference>
<organism evidence="5 6">
    <name type="scientific">Allacma fusca</name>
    <dbReference type="NCBI Taxonomy" id="39272"/>
    <lineage>
        <taxon>Eukaryota</taxon>
        <taxon>Metazoa</taxon>
        <taxon>Ecdysozoa</taxon>
        <taxon>Arthropoda</taxon>
        <taxon>Hexapoda</taxon>
        <taxon>Collembola</taxon>
        <taxon>Symphypleona</taxon>
        <taxon>Sminthuridae</taxon>
        <taxon>Allacma</taxon>
    </lineage>
</organism>
<comment type="caution">
    <text evidence="5">The sequence shown here is derived from an EMBL/GenBank/DDBJ whole genome shotgun (WGS) entry which is preliminary data.</text>
</comment>
<dbReference type="EMBL" id="CAJVCH010558571">
    <property type="protein sequence ID" value="CAG7831025.1"/>
    <property type="molecule type" value="Genomic_DNA"/>
</dbReference>
<protein>
    <recommendedName>
        <fullName evidence="4">Caspase family p20 domain-containing protein</fullName>
    </recommendedName>
</protein>
<evidence type="ECO:0000313" key="5">
    <source>
        <dbReference type="EMBL" id="CAG7831025.1"/>
    </source>
</evidence>
<dbReference type="InterPro" id="IPR011600">
    <property type="entry name" value="Pept_C14_caspase"/>
</dbReference>
<feature type="non-terminal residue" evidence="5">
    <location>
        <position position="1"/>
    </location>
</feature>
<dbReference type="Pfam" id="PF00656">
    <property type="entry name" value="Peptidase_C14"/>
    <property type="match status" value="1"/>
</dbReference>
<dbReference type="InterPro" id="IPR001309">
    <property type="entry name" value="Pept_C14_p20"/>
</dbReference>
<dbReference type="Proteomes" id="UP000708208">
    <property type="component" value="Unassembled WGS sequence"/>
</dbReference>
<reference evidence="5" key="1">
    <citation type="submission" date="2021-06" db="EMBL/GenBank/DDBJ databases">
        <authorList>
            <person name="Hodson N. C."/>
            <person name="Mongue J. A."/>
            <person name="Jaron S. K."/>
        </authorList>
    </citation>
    <scope>NUCLEOTIDE SEQUENCE</scope>
</reference>